<dbReference type="Gene3D" id="2.40.420.20">
    <property type="match status" value="1"/>
</dbReference>
<evidence type="ECO:0000313" key="3">
    <source>
        <dbReference type="EMBL" id="KRM89057.1"/>
    </source>
</evidence>
<name>A0A0R2CB96_9LACO</name>
<keyword evidence="4" id="KW-1185">Reference proteome</keyword>
<sequence>MKRFKRLSKKQWGISLAVVICVVAVIGLIVIKHRSSGTTKQQINYSVVKLQHQVPLTLMGKVQASRTQRLQNPAGKVTNVAVKSGENVSQGQALLTTYNQAAQDSVNDQQQTIAKLQRSLNSTNAQVKNLQRQLAQLSSNDDNYSDLKQQLTEAQNNAADAQAELTEAQQKQQKAVQKITKTLTAPFAGTVTINYLANGTPGLQLQGDQMQAVGEVSEYSYKKLTPGTNLKIKAVATKDKTASQVSFLSATAASDSQKNDAKYQFTAPISGNFIDGQTLKISVSQAGIRVPSTAIYHGKVFVVEGRRVSETIKISGKKAAGFSIVKTGLQAGQKIVSNPDHNLKVGSRVDTGD</sequence>
<organism evidence="3 4">
    <name type="scientific">Liquorilactobacillus vini DSM 20605</name>
    <dbReference type="NCBI Taxonomy" id="1133569"/>
    <lineage>
        <taxon>Bacteria</taxon>
        <taxon>Bacillati</taxon>
        <taxon>Bacillota</taxon>
        <taxon>Bacilli</taxon>
        <taxon>Lactobacillales</taxon>
        <taxon>Lactobacillaceae</taxon>
        <taxon>Liquorilactobacillus</taxon>
    </lineage>
</organism>
<proteinExistence type="predicted"/>
<evidence type="ECO:0000256" key="1">
    <source>
        <dbReference type="SAM" id="Coils"/>
    </source>
</evidence>
<keyword evidence="2" id="KW-0472">Membrane</keyword>
<dbReference type="Proteomes" id="UP000051576">
    <property type="component" value="Unassembled WGS sequence"/>
</dbReference>
<accession>A0A0R2CB96</accession>
<feature type="transmembrane region" description="Helical" evidence="2">
    <location>
        <begin position="12"/>
        <end position="31"/>
    </location>
</feature>
<evidence type="ECO:0000256" key="2">
    <source>
        <dbReference type="SAM" id="Phobius"/>
    </source>
</evidence>
<dbReference type="EMBL" id="AYYX01000014">
    <property type="protein sequence ID" value="KRM89057.1"/>
    <property type="molecule type" value="Genomic_DNA"/>
</dbReference>
<keyword evidence="2" id="KW-0812">Transmembrane</keyword>
<dbReference type="Gene3D" id="1.20.120.330">
    <property type="entry name" value="Nucleotidyltransferases domain 2"/>
    <property type="match status" value="1"/>
</dbReference>
<dbReference type="OrthoDB" id="2142598at2"/>
<protein>
    <submittedName>
        <fullName evidence="3">Efflux transporter, RND family, MFP subunit</fullName>
    </submittedName>
</protein>
<dbReference type="eggNOG" id="COG0845">
    <property type="taxonomic scope" value="Bacteria"/>
</dbReference>
<dbReference type="GO" id="GO:0015562">
    <property type="term" value="F:efflux transmembrane transporter activity"/>
    <property type="evidence" value="ECO:0007669"/>
    <property type="project" value="TreeGrafter"/>
</dbReference>
<dbReference type="PANTHER" id="PTHR30469:SF11">
    <property type="entry name" value="BLL4320 PROTEIN"/>
    <property type="match status" value="1"/>
</dbReference>
<dbReference type="AlphaFoldDB" id="A0A0R2CB96"/>
<dbReference type="PATRIC" id="fig|1133569.4.peg.451"/>
<dbReference type="STRING" id="1133569.FD21_GL000426"/>
<keyword evidence="1" id="KW-0175">Coiled coil</keyword>
<dbReference type="GO" id="GO:1990281">
    <property type="term" value="C:efflux pump complex"/>
    <property type="evidence" value="ECO:0007669"/>
    <property type="project" value="TreeGrafter"/>
</dbReference>
<evidence type="ECO:0000313" key="4">
    <source>
        <dbReference type="Proteomes" id="UP000051576"/>
    </source>
</evidence>
<reference evidence="3 4" key="1">
    <citation type="journal article" date="2015" name="Genome Announc.">
        <title>Expanding the biotechnology potential of lactobacilli through comparative genomics of 213 strains and associated genera.</title>
        <authorList>
            <person name="Sun Z."/>
            <person name="Harris H.M."/>
            <person name="McCann A."/>
            <person name="Guo C."/>
            <person name="Argimon S."/>
            <person name="Zhang W."/>
            <person name="Yang X."/>
            <person name="Jeffery I.B."/>
            <person name="Cooney J.C."/>
            <person name="Kagawa T.F."/>
            <person name="Liu W."/>
            <person name="Song Y."/>
            <person name="Salvetti E."/>
            <person name="Wrobel A."/>
            <person name="Rasinkangas P."/>
            <person name="Parkhill J."/>
            <person name="Rea M.C."/>
            <person name="O'Sullivan O."/>
            <person name="Ritari J."/>
            <person name="Douillard F.P."/>
            <person name="Paul Ross R."/>
            <person name="Yang R."/>
            <person name="Briner A.E."/>
            <person name="Felis G.E."/>
            <person name="de Vos W.M."/>
            <person name="Barrangou R."/>
            <person name="Klaenhammer T.R."/>
            <person name="Caufield P.W."/>
            <person name="Cui Y."/>
            <person name="Zhang H."/>
            <person name="O'Toole P.W."/>
        </authorList>
    </citation>
    <scope>NUCLEOTIDE SEQUENCE [LARGE SCALE GENOMIC DNA]</scope>
    <source>
        <strain evidence="3 4">DSM 20605</strain>
    </source>
</reference>
<feature type="coiled-coil region" evidence="1">
    <location>
        <begin position="99"/>
        <end position="178"/>
    </location>
</feature>
<gene>
    <name evidence="3" type="ORF">FD21_GL000426</name>
</gene>
<comment type="caution">
    <text evidence="3">The sequence shown here is derived from an EMBL/GenBank/DDBJ whole genome shotgun (WGS) entry which is preliminary data.</text>
</comment>
<keyword evidence="2" id="KW-1133">Transmembrane helix</keyword>
<dbReference type="RefSeq" id="WP_010580596.1">
    <property type="nucleotide sequence ID" value="NZ_AHYZ01000092.1"/>
</dbReference>
<dbReference type="PANTHER" id="PTHR30469">
    <property type="entry name" value="MULTIDRUG RESISTANCE PROTEIN MDTA"/>
    <property type="match status" value="1"/>
</dbReference>